<dbReference type="InterPro" id="IPR036097">
    <property type="entry name" value="HisK_dim/P_sf"/>
</dbReference>
<dbReference type="Gene3D" id="6.10.340.10">
    <property type="match status" value="1"/>
</dbReference>
<feature type="transmembrane region" description="Helical" evidence="17">
    <location>
        <begin position="165"/>
        <end position="190"/>
    </location>
</feature>
<dbReference type="PRINTS" id="PR00344">
    <property type="entry name" value="BCTRLSENSOR"/>
</dbReference>
<dbReference type="PROSITE" id="PS50109">
    <property type="entry name" value="HIS_KIN"/>
    <property type="match status" value="1"/>
</dbReference>
<evidence type="ECO:0000259" key="19">
    <source>
        <dbReference type="PROSITE" id="PS50885"/>
    </source>
</evidence>
<dbReference type="SMART" id="SM00387">
    <property type="entry name" value="HATPase_c"/>
    <property type="match status" value="1"/>
</dbReference>
<keyword evidence="14 17" id="KW-0472">Membrane</keyword>
<gene>
    <name evidence="20" type="primary">hssS</name>
    <name evidence="20" type="ORF">NCTC13832_02062</name>
</gene>
<evidence type="ECO:0000256" key="4">
    <source>
        <dbReference type="ARBA" id="ARBA00022475"/>
    </source>
</evidence>
<dbReference type="InterPro" id="IPR050398">
    <property type="entry name" value="HssS/ArlS-like"/>
</dbReference>
<dbReference type="FunFam" id="3.30.565.10:FF:000006">
    <property type="entry name" value="Sensor histidine kinase WalK"/>
    <property type="match status" value="1"/>
</dbReference>
<evidence type="ECO:0000256" key="15">
    <source>
        <dbReference type="ARBA" id="ARBA00037219"/>
    </source>
</evidence>
<evidence type="ECO:0000256" key="9">
    <source>
        <dbReference type="ARBA" id="ARBA00022777"/>
    </source>
</evidence>
<dbReference type="CDD" id="cd06225">
    <property type="entry name" value="HAMP"/>
    <property type="match status" value="1"/>
</dbReference>
<evidence type="ECO:0000256" key="7">
    <source>
        <dbReference type="ARBA" id="ARBA00022692"/>
    </source>
</evidence>
<dbReference type="InterPro" id="IPR005467">
    <property type="entry name" value="His_kinase_dom"/>
</dbReference>
<dbReference type="Gene3D" id="3.30.565.10">
    <property type="entry name" value="Histidine kinase-like ATPase, C-terminal domain"/>
    <property type="match status" value="1"/>
</dbReference>
<dbReference type="SUPFAM" id="SSF55874">
    <property type="entry name" value="ATPase domain of HSP90 chaperone/DNA topoisomerase II/histidine kinase"/>
    <property type="match status" value="1"/>
</dbReference>
<comment type="catalytic activity">
    <reaction evidence="1">
        <text>ATP + protein L-histidine = ADP + protein N-phospho-L-histidine.</text>
        <dbReference type="EC" id="2.7.13.3"/>
    </reaction>
</comment>
<evidence type="ECO:0000256" key="8">
    <source>
        <dbReference type="ARBA" id="ARBA00022741"/>
    </source>
</evidence>
<dbReference type="InterPro" id="IPR003660">
    <property type="entry name" value="HAMP_dom"/>
</dbReference>
<keyword evidence="4" id="KW-1003">Cell membrane</keyword>
<evidence type="ECO:0000313" key="21">
    <source>
        <dbReference type="Proteomes" id="UP000254100"/>
    </source>
</evidence>
<dbReference type="Proteomes" id="UP000254100">
    <property type="component" value="Unassembled WGS sequence"/>
</dbReference>
<evidence type="ECO:0000256" key="1">
    <source>
        <dbReference type="ARBA" id="ARBA00000085"/>
    </source>
</evidence>
<dbReference type="SUPFAM" id="SSF158472">
    <property type="entry name" value="HAMP domain-like"/>
    <property type="match status" value="1"/>
</dbReference>
<proteinExistence type="predicted"/>
<keyword evidence="9 20" id="KW-0418">Kinase</keyword>
<evidence type="ECO:0000256" key="11">
    <source>
        <dbReference type="ARBA" id="ARBA00022989"/>
    </source>
</evidence>
<dbReference type="InterPro" id="IPR004358">
    <property type="entry name" value="Sig_transdc_His_kin-like_C"/>
</dbReference>
<keyword evidence="8" id="KW-0547">Nucleotide-binding</keyword>
<keyword evidence="5" id="KW-0597">Phosphoprotein</keyword>
<dbReference type="SMART" id="SM00388">
    <property type="entry name" value="HisKA"/>
    <property type="match status" value="1"/>
</dbReference>
<evidence type="ECO:0000256" key="3">
    <source>
        <dbReference type="ARBA" id="ARBA00012438"/>
    </source>
</evidence>
<feature type="domain" description="Histidine kinase" evidence="18">
    <location>
        <begin position="247"/>
        <end position="456"/>
    </location>
</feature>
<dbReference type="Pfam" id="PF02518">
    <property type="entry name" value="HATPase_c"/>
    <property type="match status" value="1"/>
</dbReference>
<dbReference type="SUPFAM" id="SSF47384">
    <property type="entry name" value="Homodimeric domain of signal transducing histidine kinase"/>
    <property type="match status" value="1"/>
</dbReference>
<sequence>MMFKSLYTRLAFYTITVMLISAIAGFLVTNVYYHYALKEQNDAKIMATLKRADSYNTVHSDKALTEYLSLLGDLNYQVIAVDEHHHARHYGASFRQYNLSRQDIDQVLAGKDYHGIRNRPFNLVITGFFDNESRNTVGTRFQTTSGNYAVFMRPDINYLLAEFRYFLIVLIGLIVMFSIILVIWSTYALVKPVQQLKRATERMMEGNFNTPIAVTRSDEIGTLQQHFDTMRVALKQLDDMRQHFVQNVSHEIKTPLTHIHHLLNQLQNAQDPEQHANYIQRIYNETHRLSQLTQQLLLLSEMDNGGHLHFDETFQVDALIQDIIANEGYTIEQKELSVMYDLAPVSYTGNQRLITQAIGNIIRNAIKYTPTYGTIDINLYTQAEQLFITVEDDGPGMDAETVSHIFERFYKATSHTDSNGLGLAITQSIISRHNGQIDVESTPDVGTTFTITLPLQ</sequence>
<dbReference type="FunFam" id="1.10.287.130:FF:000001">
    <property type="entry name" value="Two-component sensor histidine kinase"/>
    <property type="match status" value="1"/>
</dbReference>
<dbReference type="Pfam" id="PF00672">
    <property type="entry name" value="HAMP"/>
    <property type="match status" value="1"/>
</dbReference>
<evidence type="ECO:0000256" key="13">
    <source>
        <dbReference type="ARBA" id="ARBA00023026"/>
    </source>
</evidence>
<evidence type="ECO:0000259" key="18">
    <source>
        <dbReference type="PROSITE" id="PS50109"/>
    </source>
</evidence>
<dbReference type="AlphaFoldDB" id="A0A380GWY7"/>
<keyword evidence="6 20" id="KW-0808">Transferase</keyword>
<dbReference type="GO" id="GO:0005524">
    <property type="term" value="F:ATP binding"/>
    <property type="evidence" value="ECO:0007669"/>
    <property type="project" value="UniProtKB-KW"/>
</dbReference>
<dbReference type="GO" id="GO:0000155">
    <property type="term" value="F:phosphorelay sensor kinase activity"/>
    <property type="evidence" value="ECO:0007669"/>
    <property type="project" value="InterPro"/>
</dbReference>
<keyword evidence="11 17" id="KW-1133">Transmembrane helix</keyword>
<evidence type="ECO:0000256" key="10">
    <source>
        <dbReference type="ARBA" id="ARBA00022840"/>
    </source>
</evidence>
<evidence type="ECO:0000256" key="17">
    <source>
        <dbReference type="SAM" id="Phobius"/>
    </source>
</evidence>
<dbReference type="CDD" id="cd00075">
    <property type="entry name" value="HATPase"/>
    <property type="match status" value="1"/>
</dbReference>
<dbReference type="SMART" id="SM00304">
    <property type="entry name" value="HAMP"/>
    <property type="match status" value="1"/>
</dbReference>
<accession>A0A380GWY7</accession>
<dbReference type="InterPro" id="IPR036890">
    <property type="entry name" value="HATPase_C_sf"/>
</dbReference>
<evidence type="ECO:0000313" key="20">
    <source>
        <dbReference type="EMBL" id="SUM58314.1"/>
    </source>
</evidence>
<dbReference type="InterPro" id="IPR003594">
    <property type="entry name" value="HATPase_dom"/>
</dbReference>
<evidence type="ECO:0000256" key="12">
    <source>
        <dbReference type="ARBA" id="ARBA00023012"/>
    </source>
</evidence>
<keyword evidence="7 17" id="KW-0812">Transmembrane</keyword>
<dbReference type="EC" id="2.7.13.3" evidence="3"/>
<comment type="function">
    <text evidence="15">Member of the two-component regulatory system HssS/HssR involved in intracellular heme homeostasis and tempering of staphylococcal virulence. HssS functions as a heme sensor histidine kinase which is autophosphorylated at a histidine residue and transfers its phosphate group to an aspartate residue of HssR. HssR/HssS activates the expression of hrtAB, an efflux pump, in response to extracellular heme, hemin, hemoglobin or blood.</text>
</comment>
<comment type="subcellular location">
    <subcellularLocation>
        <location evidence="2">Cell membrane</location>
        <topology evidence="2">Multi-pass membrane protein</topology>
    </subcellularLocation>
</comment>
<feature type="domain" description="HAMP" evidence="19">
    <location>
        <begin position="187"/>
        <end position="239"/>
    </location>
</feature>
<feature type="transmembrane region" description="Helical" evidence="17">
    <location>
        <begin position="12"/>
        <end position="33"/>
    </location>
</feature>
<name>A0A380GWY7_9STAP</name>
<evidence type="ECO:0000256" key="14">
    <source>
        <dbReference type="ARBA" id="ARBA00023136"/>
    </source>
</evidence>
<protein>
    <recommendedName>
        <fullName evidence="16">Heme sensor protein HssS</fullName>
        <ecNumber evidence="3">2.7.13.3</ecNumber>
    </recommendedName>
</protein>
<evidence type="ECO:0000256" key="6">
    <source>
        <dbReference type="ARBA" id="ARBA00022679"/>
    </source>
</evidence>
<keyword evidence="12" id="KW-0902">Two-component regulatory system</keyword>
<reference evidence="20 21" key="1">
    <citation type="submission" date="2018-06" db="EMBL/GenBank/DDBJ databases">
        <authorList>
            <consortium name="Pathogen Informatics"/>
            <person name="Doyle S."/>
        </authorList>
    </citation>
    <scope>NUCLEOTIDE SEQUENCE [LARGE SCALE GENOMIC DNA]</scope>
    <source>
        <strain evidence="20 21">NCTC13832</strain>
    </source>
</reference>
<evidence type="ECO:0000256" key="2">
    <source>
        <dbReference type="ARBA" id="ARBA00004651"/>
    </source>
</evidence>
<dbReference type="PROSITE" id="PS50885">
    <property type="entry name" value="HAMP"/>
    <property type="match status" value="1"/>
</dbReference>
<dbReference type="PANTHER" id="PTHR45528">
    <property type="entry name" value="SENSOR HISTIDINE KINASE CPXA"/>
    <property type="match status" value="1"/>
</dbReference>
<dbReference type="Pfam" id="PF00512">
    <property type="entry name" value="HisKA"/>
    <property type="match status" value="1"/>
</dbReference>
<dbReference type="Gene3D" id="1.10.287.130">
    <property type="match status" value="1"/>
</dbReference>
<keyword evidence="13" id="KW-0843">Virulence</keyword>
<dbReference type="InterPro" id="IPR003661">
    <property type="entry name" value="HisK_dim/P_dom"/>
</dbReference>
<dbReference type="EMBL" id="UHDT01000001">
    <property type="protein sequence ID" value="SUM58314.1"/>
    <property type="molecule type" value="Genomic_DNA"/>
</dbReference>
<keyword evidence="10" id="KW-0067">ATP-binding</keyword>
<evidence type="ECO:0000256" key="16">
    <source>
        <dbReference type="ARBA" id="ARBA00040841"/>
    </source>
</evidence>
<dbReference type="CDD" id="cd00082">
    <property type="entry name" value="HisKA"/>
    <property type="match status" value="1"/>
</dbReference>
<dbReference type="PANTHER" id="PTHR45528:SF11">
    <property type="entry name" value="HISTIDINE KINASE"/>
    <property type="match status" value="1"/>
</dbReference>
<organism evidence="20 21">
    <name type="scientific">Staphylococcus microti</name>
    <dbReference type="NCBI Taxonomy" id="569857"/>
    <lineage>
        <taxon>Bacteria</taxon>
        <taxon>Bacillati</taxon>
        <taxon>Bacillota</taxon>
        <taxon>Bacilli</taxon>
        <taxon>Bacillales</taxon>
        <taxon>Staphylococcaceae</taxon>
        <taxon>Staphylococcus</taxon>
    </lineage>
</organism>
<dbReference type="GO" id="GO:0005886">
    <property type="term" value="C:plasma membrane"/>
    <property type="evidence" value="ECO:0007669"/>
    <property type="project" value="UniProtKB-SubCell"/>
</dbReference>
<evidence type="ECO:0000256" key="5">
    <source>
        <dbReference type="ARBA" id="ARBA00022553"/>
    </source>
</evidence>